<dbReference type="InterPro" id="IPR001647">
    <property type="entry name" value="HTH_TetR"/>
</dbReference>
<organism evidence="4 5">
    <name type="scientific">Mycobacterium bourgelatii</name>
    <dbReference type="NCBI Taxonomy" id="1273442"/>
    <lineage>
        <taxon>Bacteria</taxon>
        <taxon>Bacillati</taxon>
        <taxon>Actinomycetota</taxon>
        <taxon>Actinomycetes</taxon>
        <taxon>Mycobacteriales</taxon>
        <taxon>Mycobacteriaceae</taxon>
        <taxon>Mycobacterium</taxon>
    </lineage>
</organism>
<protein>
    <submittedName>
        <fullName evidence="4">TetR family transcriptional regulator</fullName>
    </submittedName>
</protein>
<dbReference type="Gene3D" id="1.10.357.10">
    <property type="entry name" value="Tetracycline Repressor, domain 2"/>
    <property type="match status" value="1"/>
</dbReference>
<dbReference type="PANTHER" id="PTHR30055:SF187">
    <property type="entry name" value="TRANSCRIPTIONAL REGULATORY PROTEIN"/>
    <property type="match status" value="1"/>
</dbReference>
<dbReference type="SUPFAM" id="SSF46689">
    <property type="entry name" value="Homeodomain-like"/>
    <property type="match status" value="1"/>
</dbReference>
<dbReference type="Proteomes" id="UP000465360">
    <property type="component" value="Unassembled WGS sequence"/>
</dbReference>
<proteinExistence type="predicted"/>
<reference evidence="4 5" key="1">
    <citation type="journal article" date="2019" name="Emerg. Microbes Infect.">
        <title>Comprehensive subspecies identification of 175 nontuberculous mycobacteria species based on 7547 genomic profiles.</title>
        <authorList>
            <person name="Matsumoto Y."/>
            <person name="Kinjo T."/>
            <person name="Motooka D."/>
            <person name="Nabeya D."/>
            <person name="Jung N."/>
            <person name="Uechi K."/>
            <person name="Horii T."/>
            <person name="Iida T."/>
            <person name="Fujita J."/>
            <person name="Nakamura S."/>
        </authorList>
    </citation>
    <scope>NUCLEOTIDE SEQUENCE [LARGE SCALE GENOMIC DNA]</scope>
    <source>
        <strain evidence="4 5">JCM 30725</strain>
    </source>
</reference>
<evidence type="ECO:0000256" key="2">
    <source>
        <dbReference type="PROSITE-ProRule" id="PRU00335"/>
    </source>
</evidence>
<gene>
    <name evidence="4" type="ORF">MBOU_60490</name>
</gene>
<evidence type="ECO:0000313" key="4">
    <source>
        <dbReference type="EMBL" id="GFG94007.1"/>
    </source>
</evidence>
<evidence type="ECO:0000313" key="5">
    <source>
        <dbReference type="Proteomes" id="UP000465360"/>
    </source>
</evidence>
<dbReference type="InterPro" id="IPR050109">
    <property type="entry name" value="HTH-type_TetR-like_transc_reg"/>
</dbReference>
<name>A0A7I9YZP6_MYCBU</name>
<dbReference type="InterPro" id="IPR009057">
    <property type="entry name" value="Homeodomain-like_sf"/>
</dbReference>
<feature type="DNA-binding region" description="H-T-H motif" evidence="2">
    <location>
        <begin position="46"/>
        <end position="65"/>
    </location>
</feature>
<evidence type="ECO:0000256" key="1">
    <source>
        <dbReference type="ARBA" id="ARBA00023125"/>
    </source>
</evidence>
<feature type="domain" description="HTH tetR-type" evidence="3">
    <location>
        <begin position="23"/>
        <end position="83"/>
    </location>
</feature>
<dbReference type="PANTHER" id="PTHR30055">
    <property type="entry name" value="HTH-TYPE TRANSCRIPTIONAL REGULATOR RUTR"/>
    <property type="match status" value="1"/>
</dbReference>
<keyword evidence="1 2" id="KW-0238">DNA-binding</keyword>
<dbReference type="GO" id="GO:0000976">
    <property type="term" value="F:transcription cis-regulatory region binding"/>
    <property type="evidence" value="ECO:0007669"/>
    <property type="project" value="TreeGrafter"/>
</dbReference>
<dbReference type="Pfam" id="PF00440">
    <property type="entry name" value="TetR_N"/>
    <property type="match status" value="1"/>
</dbReference>
<accession>A0A7I9YZP6</accession>
<dbReference type="AlphaFoldDB" id="A0A7I9YZP6"/>
<keyword evidence="5" id="KW-1185">Reference proteome</keyword>
<dbReference type="GO" id="GO:0003700">
    <property type="term" value="F:DNA-binding transcription factor activity"/>
    <property type="evidence" value="ECO:0007669"/>
    <property type="project" value="TreeGrafter"/>
</dbReference>
<dbReference type="EMBL" id="BLKZ01000002">
    <property type="protein sequence ID" value="GFG94007.1"/>
    <property type="molecule type" value="Genomic_DNA"/>
</dbReference>
<dbReference type="PROSITE" id="PS50977">
    <property type="entry name" value="HTH_TETR_2"/>
    <property type="match status" value="1"/>
</dbReference>
<dbReference type="RefSeq" id="WP_163719692.1">
    <property type="nucleotide sequence ID" value="NZ_BLKZ01000002.1"/>
</dbReference>
<evidence type="ECO:0000259" key="3">
    <source>
        <dbReference type="PROSITE" id="PS50977"/>
    </source>
</evidence>
<sequence length="213" mass="23158">MASATALPSGPSGAAGAELVDADPFRQRLLGGLATSIDERGYRATTVADIVRHARTSKRTFYDQFSSKEQCFLELLLFDNQKLASNLRAAVDPEADWHVQIRQVVEAFVDHIESRPSLTLSWIRELPSLGDIARPVQRHGTQLLTGLLIELSASPGFKRANLPPLSVPLAVILLGGVRELTAIAVEDGRPVRDVVEPTVDASIALLGPRHQRD</sequence>
<comment type="caution">
    <text evidence="4">The sequence shown here is derived from an EMBL/GenBank/DDBJ whole genome shotgun (WGS) entry which is preliminary data.</text>
</comment>